<organism evidence="7 8">
    <name type="scientific">Qipengyuania spongiae</name>
    <dbReference type="NCBI Taxonomy" id="2909673"/>
    <lineage>
        <taxon>Bacteria</taxon>
        <taxon>Pseudomonadati</taxon>
        <taxon>Pseudomonadota</taxon>
        <taxon>Alphaproteobacteria</taxon>
        <taxon>Sphingomonadales</taxon>
        <taxon>Erythrobacteraceae</taxon>
        <taxon>Qipengyuania</taxon>
    </lineage>
</organism>
<dbReference type="PANTHER" id="PTHR33507:SF3">
    <property type="entry name" value="INNER MEMBRANE PROTEIN YBBJ"/>
    <property type="match status" value="1"/>
</dbReference>
<protein>
    <submittedName>
        <fullName evidence="7">NfeD family protein</fullName>
    </submittedName>
</protein>
<keyword evidence="3 5" id="KW-1133">Transmembrane helix</keyword>
<gene>
    <name evidence="7" type="ORF">L1F33_01610</name>
</gene>
<feature type="transmembrane region" description="Helical" evidence="5">
    <location>
        <begin position="7"/>
        <end position="31"/>
    </location>
</feature>
<dbReference type="RefSeq" id="WP_265559296.1">
    <property type="nucleotide sequence ID" value="NZ_CP092471.1"/>
</dbReference>
<reference evidence="7" key="1">
    <citation type="submission" date="2022-02" db="EMBL/GenBank/DDBJ databases">
        <title>Qipengyuania spongiae sp. nov., isolated from marine sponge.</title>
        <authorList>
            <person name="Li Z."/>
            <person name="Zhang M."/>
        </authorList>
    </citation>
    <scope>NUCLEOTIDE SEQUENCE</scope>
    <source>
        <strain evidence="7">PHS-Z21</strain>
    </source>
</reference>
<proteinExistence type="predicted"/>
<evidence type="ECO:0000256" key="1">
    <source>
        <dbReference type="ARBA" id="ARBA00004141"/>
    </source>
</evidence>
<keyword evidence="8" id="KW-1185">Reference proteome</keyword>
<dbReference type="SUPFAM" id="SSF141322">
    <property type="entry name" value="NfeD domain-like"/>
    <property type="match status" value="1"/>
</dbReference>
<comment type="subcellular location">
    <subcellularLocation>
        <location evidence="1">Membrane</location>
        <topology evidence="1">Multi-pass membrane protein</topology>
    </subcellularLocation>
</comment>
<evidence type="ECO:0000256" key="2">
    <source>
        <dbReference type="ARBA" id="ARBA00022692"/>
    </source>
</evidence>
<dbReference type="PANTHER" id="PTHR33507">
    <property type="entry name" value="INNER MEMBRANE PROTEIN YBBJ"/>
    <property type="match status" value="1"/>
</dbReference>
<keyword evidence="2 5" id="KW-0812">Transmembrane</keyword>
<dbReference type="InterPro" id="IPR002810">
    <property type="entry name" value="NfeD-like_C"/>
</dbReference>
<evidence type="ECO:0000256" key="5">
    <source>
        <dbReference type="SAM" id="Phobius"/>
    </source>
</evidence>
<dbReference type="Pfam" id="PF01957">
    <property type="entry name" value="NfeD"/>
    <property type="match status" value="1"/>
</dbReference>
<evidence type="ECO:0000256" key="4">
    <source>
        <dbReference type="ARBA" id="ARBA00023136"/>
    </source>
</evidence>
<dbReference type="Gene3D" id="2.40.50.140">
    <property type="entry name" value="Nucleic acid-binding proteins"/>
    <property type="match status" value="1"/>
</dbReference>
<evidence type="ECO:0000313" key="7">
    <source>
        <dbReference type="EMBL" id="UVI39687.1"/>
    </source>
</evidence>
<dbReference type="EMBL" id="CP092471">
    <property type="protein sequence ID" value="UVI39687.1"/>
    <property type="molecule type" value="Genomic_DNA"/>
</dbReference>
<dbReference type="Proteomes" id="UP001065265">
    <property type="component" value="Chromosome"/>
</dbReference>
<evidence type="ECO:0000313" key="8">
    <source>
        <dbReference type="Proteomes" id="UP001065265"/>
    </source>
</evidence>
<dbReference type="InterPro" id="IPR052165">
    <property type="entry name" value="Membrane_assoc_protease"/>
</dbReference>
<evidence type="ECO:0000256" key="3">
    <source>
        <dbReference type="ARBA" id="ARBA00022989"/>
    </source>
</evidence>
<accession>A0ABY5SYS4</accession>
<name>A0ABY5SYS4_9SPHN</name>
<dbReference type="InterPro" id="IPR012340">
    <property type="entry name" value="NA-bd_OB-fold"/>
</dbReference>
<feature type="domain" description="NfeD-like C-terminal" evidence="6">
    <location>
        <begin position="89"/>
        <end position="143"/>
    </location>
</feature>
<evidence type="ECO:0000259" key="6">
    <source>
        <dbReference type="Pfam" id="PF01957"/>
    </source>
</evidence>
<feature type="transmembrane region" description="Helical" evidence="5">
    <location>
        <begin position="37"/>
        <end position="66"/>
    </location>
</feature>
<sequence length="157" mass="16613">MDGIEPYWIWLAAGLVLAGLEMVVPGVYLVWLAVAALVTGAIVFVSAPPVMMQVVCFVFLALIAVFSAKRFLRDTPIVSSDPLLNNRVARMIGQIARVTDAIESGVGRVRVGDGEWLARGPDLAVGQRVRIVGGDGGYLLVEPVTLIADEGTAPPTA</sequence>
<keyword evidence="4 5" id="KW-0472">Membrane</keyword>